<organism evidence="2 3">
    <name type="scientific">Roridomyces roridus</name>
    <dbReference type="NCBI Taxonomy" id="1738132"/>
    <lineage>
        <taxon>Eukaryota</taxon>
        <taxon>Fungi</taxon>
        <taxon>Dikarya</taxon>
        <taxon>Basidiomycota</taxon>
        <taxon>Agaricomycotina</taxon>
        <taxon>Agaricomycetes</taxon>
        <taxon>Agaricomycetidae</taxon>
        <taxon>Agaricales</taxon>
        <taxon>Marasmiineae</taxon>
        <taxon>Mycenaceae</taxon>
        <taxon>Roridomyces</taxon>
    </lineage>
</organism>
<comment type="caution">
    <text evidence="2">The sequence shown here is derived from an EMBL/GenBank/DDBJ whole genome shotgun (WGS) entry which is preliminary data.</text>
</comment>
<sequence length="636" mass="70979">MDDGPLQRSNSTCTQYTPKLSVDSKYQGTGSFFPNARDFIITGGTFTSHVTNVHYAAPTLPAGFRTIPLGDIDLQREIGFSAGVVDRPSVLRRTVRRVYSARVHGVEANMTVALYEGEQAEQDRDEYLRAHSHFRHPSIVQVFGLASFEGTHAVIAHDELLRYEDFLQVHRLSPVMEVYMNAKWASEHLEASHYLNNGPVQTQPGTRAIWIRSSTGRLCIDFTPGQFNDPSFDFDKHNTFKPSRALVKFDDPKADEKANEALPVKLYHEICSAMLSEHGRVTFGVEEEINLGGVVYTPVGMNVNLHSPLQTAVLGSVKVFPVGWTESIQEDLMDGGWTRMKHRRATRYTCSCSFMALDKSVSDWFSQSNYIFKKLGITAEHERYAFLSTVTFELRISESRISPSLSGGYLFLRPIADFQVGATSFRWPSPTNDEESPVYYWSLDPLGAHRLSTDEAHRLGFPEITLCRPWSRSSRWSVEVYEGLRKFHEAKGFDPDTQDLARQLGRPLYVPSASAAIVDVEEDVTNTCSNAAADRVDLGAPPTIAAPASEPPPQAPANTPAMLLPPTLTPGPNIPIEEFCSTYELDDDILAQFKKHKFKRSAALEFVEVSELAEMGFVKGEVAEIRAAVRSWARDG</sequence>
<dbReference type="AlphaFoldDB" id="A0AAD7BCL9"/>
<gene>
    <name evidence="2" type="ORF">FB45DRAFT_1008066</name>
</gene>
<accession>A0AAD7BCL9</accession>
<name>A0AAD7BCL9_9AGAR</name>
<feature type="region of interest" description="Disordered" evidence="1">
    <location>
        <begin position="540"/>
        <end position="568"/>
    </location>
</feature>
<protein>
    <submittedName>
        <fullName evidence="2">Uncharacterized protein</fullName>
    </submittedName>
</protein>
<reference evidence="2" key="1">
    <citation type="submission" date="2023-03" db="EMBL/GenBank/DDBJ databases">
        <title>Massive genome expansion in bonnet fungi (Mycena s.s.) driven by repeated elements and novel gene families across ecological guilds.</title>
        <authorList>
            <consortium name="Lawrence Berkeley National Laboratory"/>
            <person name="Harder C.B."/>
            <person name="Miyauchi S."/>
            <person name="Viragh M."/>
            <person name="Kuo A."/>
            <person name="Thoen E."/>
            <person name="Andreopoulos B."/>
            <person name="Lu D."/>
            <person name="Skrede I."/>
            <person name="Drula E."/>
            <person name="Henrissat B."/>
            <person name="Morin E."/>
            <person name="Kohler A."/>
            <person name="Barry K."/>
            <person name="LaButti K."/>
            <person name="Morin E."/>
            <person name="Salamov A."/>
            <person name="Lipzen A."/>
            <person name="Mereny Z."/>
            <person name="Hegedus B."/>
            <person name="Baldrian P."/>
            <person name="Stursova M."/>
            <person name="Weitz H."/>
            <person name="Taylor A."/>
            <person name="Grigoriev I.V."/>
            <person name="Nagy L.G."/>
            <person name="Martin F."/>
            <person name="Kauserud H."/>
        </authorList>
    </citation>
    <scope>NUCLEOTIDE SEQUENCE</scope>
    <source>
        <strain evidence="2">9284</strain>
    </source>
</reference>
<evidence type="ECO:0000313" key="2">
    <source>
        <dbReference type="EMBL" id="KAJ7616634.1"/>
    </source>
</evidence>
<dbReference type="EMBL" id="JARKIF010000022">
    <property type="protein sequence ID" value="KAJ7616634.1"/>
    <property type="molecule type" value="Genomic_DNA"/>
</dbReference>
<dbReference type="Proteomes" id="UP001221142">
    <property type="component" value="Unassembled WGS sequence"/>
</dbReference>
<evidence type="ECO:0000313" key="3">
    <source>
        <dbReference type="Proteomes" id="UP001221142"/>
    </source>
</evidence>
<keyword evidence="3" id="KW-1185">Reference proteome</keyword>
<proteinExistence type="predicted"/>
<feature type="compositionally biased region" description="Low complexity" evidence="1">
    <location>
        <begin position="556"/>
        <end position="566"/>
    </location>
</feature>
<evidence type="ECO:0000256" key="1">
    <source>
        <dbReference type="SAM" id="MobiDB-lite"/>
    </source>
</evidence>